<protein>
    <submittedName>
        <fullName evidence="1">Uncharacterized protein</fullName>
    </submittedName>
</protein>
<proteinExistence type="predicted"/>
<organism evidence="1">
    <name type="scientific">Siphoviridae sp. cteZR38</name>
    <dbReference type="NCBI Taxonomy" id="2827906"/>
    <lineage>
        <taxon>Viruses</taxon>
        <taxon>Duplodnaviria</taxon>
        <taxon>Heunggongvirae</taxon>
        <taxon>Uroviricota</taxon>
        <taxon>Caudoviricetes</taxon>
    </lineage>
</organism>
<reference evidence="1" key="1">
    <citation type="journal article" date="2021" name="Proc. Natl. Acad. Sci. U.S.A.">
        <title>A Catalog of Tens of Thousands of Viruses from Human Metagenomes Reveals Hidden Associations with Chronic Diseases.</title>
        <authorList>
            <person name="Tisza M.J."/>
            <person name="Buck C.B."/>
        </authorList>
    </citation>
    <scope>NUCLEOTIDE SEQUENCE</scope>
    <source>
        <strain evidence="1">CteZR38</strain>
    </source>
</reference>
<evidence type="ECO:0000313" key="1">
    <source>
        <dbReference type="EMBL" id="DAF52432.1"/>
    </source>
</evidence>
<name>A0A8S5SNE0_9CAUD</name>
<dbReference type="EMBL" id="BK032636">
    <property type="protein sequence ID" value="DAF52432.1"/>
    <property type="molecule type" value="Genomic_DNA"/>
</dbReference>
<sequence>MERSTIKLEVSLINKIKEIQALNGYKSVNETVKHILPQGTVTPETVTYEQPAFTLKDGDIYKNISWSELKKAEVGTQWSNSETATVIYKDEFGALIRFIDSYKDAYLNYFHFL</sequence>
<accession>A0A8S5SNE0</accession>